<evidence type="ECO:0000313" key="3">
    <source>
        <dbReference type="Proteomes" id="UP001596972"/>
    </source>
</evidence>
<dbReference type="RefSeq" id="WP_378298711.1">
    <property type="nucleotide sequence ID" value="NZ_JBHTJA010000021.1"/>
</dbReference>
<reference evidence="3" key="1">
    <citation type="journal article" date="2019" name="Int. J. Syst. Evol. Microbiol.">
        <title>The Global Catalogue of Microorganisms (GCM) 10K type strain sequencing project: providing services to taxonomists for standard genome sequencing and annotation.</title>
        <authorList>
            <consortium name="The Broad Institute Genomics Platform"/>
            <consortium name="The Broad Institute Genome Sequencing Center for Infectious Disease"/>
            <person name="Wu L."/>
            <person name="Ma J."/>
        </authorList>
    </citation>
    <scope>NUCLEOTIDE SEQUENCE [LARGE SCALE GENOMIC DNA]</scope>
    <source>
        <strain evidence="3">JCM 31202</strain>
    </source>
</reference>
<evidence type="ECO:0000313" key="2">
    <source>
        <dbReference type="EMBL" id="MFD0901498.1"/>
    </source>
</evidence>
<proteinExistence type="predicted"/>
<dbReference type="Pfam" id="PF04149">
    <property type="entry name" value="DUF397"/>
    <property type="match status" value="1"/>
</dbReference>
<comment type="caution">
    <text evidence="2">The sequence shown here is derived from an EMBL/GenBank/DDBJ whole genome shotgun (WGS) entry which is preliminary data.</text>
</comment>
<name>A0ABW3ERB5_9ACTN</name>
<dbReference type="Proteomes" id="UP001596972">
    <property type="component" value="Unassembled WGS sequence"/>
</dbReference>
<protein>
    <submittedName>
        <fullName evidence="2">DUF397 domain-containing protein</fullName>
    </submittedName>
</protein>
<feature type="domain" description="DUF397" evidence="1">
    <location>
        <begin position="7"/>
        <end position="59"/>
    </location>
</feature>
<dbReference type="InterPro" id="IPR007278">
    <property type="entry name" value="DUF397"/>
</dbReference>
<dbReference type="EMBL" id="JBHTJA010000021">
    <property type="protein sequence ID" value="MFD0901498.1"/>
    <property type="molecule type" value="Genomic_DNA"/>
</dbReference>
<accession>A0ABW3ERB5</accession>
<keyword evidence="3" id="KW-1185">Reference proteome</keyword>
<evidence type="ECO:0000259" key="1">
    <source>
        <dbReference type="Pfam" id="PF04149"/>
    </source>
</evidence>
<gene>
    <name evidence="2" type="ORF">ACFQ11_13950</name>
</gene>
<organism evidence="2 3">
    <name type="scientific">Actinomadura sediminis</name>
    <dbReference type="NCBI Taxonomy" id="1038904"/>
    <lineage>
        <taxon>Bacteria</taxon>
        <taxon>Bacillati</taxon>
        <taxon>Actinomycetota</taxon>
        <taxon>Actinomycetes</taxon>
        <taxon>Streptosporangiales</taxon>
        <taxon>Thermomonosporaceae</taxon>
        <taxon>Actinomadura</taxon>
    </lineage>
</organism>
<sequence>MDLSNVAWRKASRSHDDGDQCIEVASIGETMLVRDSKDPDGPKVTLARSEFRHFAAAIKRL</sequence>